<sequence>MKLISALLAAATIWVVTISAKCVPGTSTAKVDRKDSDGCPDNYMPSARFARRKIACARAAQYSTSGDNCNQLRQVCILEAPRIDREVVDPAISGEHKHLEARDSGSSRLVEICTRKNYGGTCLWISQHDMFVSSCIKASRQPVEWTPLRLNPPINYHCTFYDLPDCKRGAKTVLWEGGFESSNLRLFPNAGYWYQNIRSFKCKYGHSYPVDARSDDLEKPDMVEKRRTGETPNPLDTTEKHQIERHFNKVPIPAKYKAEAEVEGDTNSPNADHLMTIWTEPIYAGTFSWVMYAQMLSNECVNLDGHGWASLQLHPMDTVYNCVLFKTPMCTNPEKAVKLEHGEQGFDIAHFGFFLDGSWWHNIISIRCRPCL</sequence>
<evidence type="ECO:0000313" key="4">
    <source>
        <dbReference type="Proteomes" id="UP000756921"/>
    </source>
</evidence>
<reference evidence="3" key="1">
    <citation type="journal article" date="2020" name="Mol. Plant Microbe Interact.">
        <title>Genome Sequence of the Biocontrol Agent Coniothyrium minitans strain Conio (IMI 134523).</title>
        <authorList>
            <person name="Patel D."/>
            <person name="Shittu T.A."/>
            <person name="Baroncelli R."/>
            <person name="Muthumeenakshi S."/>
            <person name="Osborne T.H."/>
            <person name="Janganan T.K."/>
            <person name="Sreenivasaprasad S."/>
        </authorList>
    </citation>
    <scope>NUCLEOTIDE SEQUENCE</scope>
    <source>
        <strain evidence="3">Conio</strain>
    </source>
</reference>
<proteinExistence type="predicted"/>
<name>A0A9P6G9G9_9PLEO</name>
<keyword evidence="4" id="KW-1185">Reference proteome</keyword>
<feature type="chain" id="PRO_5040326338" evidence="2">
    <location>
        <begin position="21"/>
        <end position="372"/>
    </location>
</feature>
<feature type="region of interest" description="Disordered" evidence="1">
    <location>
        <begin position="215"/>
        <end position="237"/>
    </location>
</feature>
<keyword evidence="2" id="KW-0732">Signal</keyword>
<comment type="caution">
    <text evidence="3">The sequence shown here is derived from an EMBL/GenBank/DDBJ whole genome shotgun (WGS) entry which is preliminary data.</text>
</comment>
<feature type="compositionally biased region" description="Basic and acidic residues" evidence="1">
    <location>
        <begin position="215"/>
        <end position="229"/>
    </location>
</feature>
<evidence type="ECO:0000256" key="2">
    <source>
        <dbReference type="SAM" id="SignalP"/>
    </source>
</evidence>
<dbReference type="OrthoDB" id="10521163at2759"/>
<feature type="signal peptide" evidence="2">
    <location>
        <begin position="1"/>
        <end position="20"/>
    </location>
</feature>
<organism evidence="3 4">
    <name type="scientific">Paraphaeosphaeria minitans</name>
    <dbReference type="NCBI Taxonomy" id="565426"/>
    <lineage>
        <taxon>Eukaryota</taxon>
        <taxon>Fungi</taxon>
        <taxon>Dikarya</taxon>
        <taxon>Ascomycota</taxon>
        <taxon>Pezizomycotina</taxon>
        <taxon>Dothideomycetes</taxon>
        <taxon>Pleosporomycetidae</taxon>
        <taxon>Pleosporales</taxon>
        <taxon>Massarineae</taxon>
        <taxon>Didymosphaeriaceae</taxon>
        <taxon>Paraphaeosphaeria</taxon>
    </lineage>
</organism>
<dbReference type="AlphaFoldDB" id="A0A9P6G9G9"/>
<evidence type="ECO:0000256" key="1">
    <source>
        <dbReference type="SAM" id="MobiDB-lite"/>
    </source>
</evidence>
<dbReference type="EMBL" id="WJXW01000013">
    <property type="protein sequence ID" value="KAF9730905.1"/>
    <property type="molecule type" value="Genomic_DNA"/>
</dbReference>
<dbReference type="Proteomes" id="UP000756921">
    <property type="component" value="Unassembled WGS sequence"/>
</dbReference>
<gene>
    <name evidence="3" type="ORF">PMIN01_10863</name>
</gene>
<evidence type="ECO:0000313" key="3">
    <source>
        <dbReference type="EMBL" id="KAF9730905.1"/>
    </source>
</evidence>
<protein>
    <submittedName>
        <fullName evidence="3">Uncharacterized protein</fullName>
    </submittedName>
</protein>
<accession>A0A9P6G9G9</accession>